<evidence type="ECO:0000256" key="2">
    <source>
        <dbReference type="ARBA" id="ARBA00023002"/>
    </source>
</evidence>
<proteinExistence type="inferred from homology"/>
<dbReference type="SUPFAM" id="SSF51735">
    <property type="entry name" value="NAD(P)-binding Rossmann-fold domains"/>
    <property type="match status" value="1"/>
</dbReference>
<evidence type="ECO:0000256" key="1">
    <source>
        <dbReference type="ARBA" id="ARBA00006484"/>
    </source>
</evidence>
<protein>
    <submittedName>
        <fullName evidence="3">Oxidoreductase</fullName>
    </submittedName>
</protein>
<dbReference type="AlphaFoldDB" id="A0A252A545"/>
<name>A0A252A545_9PROT</name>
<dbReference type="PANTHER" id="PTHR44196:SF1">
    <property type="entry name" value="DEHYDROGENASE_REDUCTASE SDR FAMILY MEMBER 7B"/>
    <property type="match status" value="1"/>
</dbReference>
<dbReference type="InterPro" id="IPR002347">
    <property type="entry name" value="SDR_fam"/>
</dbReference>
<evidence type="ECO:0000313" key="4">
    <source>
        <dbReference type="Proteomes" id="UP000194639"/>
    </source>
</evidence>
<keyword evidence="2" id="KW-0560">Oxidoreductase</keyword>
<sequence length="275" mass="29699">MHHSCEMGKGKRVNEVSTSSRELRSILITGATGGIGAELAKRYARPGRTLVLWGRNAEKLKQLAATCCARGARVIPRQIDLTEGKAVLAAFNEDEAQAAFDLVILGAGLSDIKQATATTEDPDKVLKLALVNYAQPVTLATAAAKSMIPRGHGSIALIGSVAGFYELPFAPSYSSSKAGLARFAEAARLGWAEHNINVTLIVPGFVDTPMSQRLKGERPFLVTAGNAAQYIMRAIAKQEAECIFPWQFKVLRVIERLLPSFARKRILLALKADQD</sequence>
<comment type="similarity">
    <text evidence="1">Belongs to the short-chain dehydrogenases/reductases (SDR) family.</text>
</comment>
<reference evidence="3 4" key="1">
    <citation type="submission" date="2014-06" db="EMBL/GenBank/DDBJ databases">
        <authorList>
            <person name="Ju J."/>
            <person name="Zhang J."/>
        </authorList>
    </citation>
    <scope>NUCLEOTIDE SEQUENCE [LARGE SCALE GENOMIC DNA]</scope>
    <source>
        <strain evidence="3">DmW_045</strain>
    </source>
</reference>
<dbReference type="InterPro" id="IPR036291">
    <property type="entry name" value="NAD(P)-bd_dom_sf"/>
</dbReference>
<dbReference type="Proteomes" id="UP000194639">
    <property type="component" value="Unassembled WGS sequence"/>
</dbReference>
<accession>A0A252A545</accession>
<evidence type="ECO:0000313" key="3">
    <source>
        <dbReference type="EMBL" id="OUI84557.1"/>
    </source>
</evidence>
<comment type="caution">
    <text evidence="3">The sequence shown here is derived from an EMBL/GenBank/DDBJ whole genome shotgun (WGS) entry which is preliminary data.</text>
</comment>
<organism evidence="3 4">
    <name type="scientific">Acetobacter orientalis</name>
    <dbReference type="NCBI Taxonomy" id="146474"/>
    <lineage>
        <taxon>Bacteria</taxon>
        <taxon>Pseudomonadati</taxon>
        <taxon>Pseudomonadota</taxon>
        <taxon>Alphaproteobacteria</taxon>
        <taxon>Acetobacterales</taxon>
        <taxon>Acetobacteraceae</taxon>
        <taxon>Acetobacter</taxon>
    </lineage>
</organism>
<gene>
    <name evidence="3" type="ORF">HK12_01255</name>
</gene>
<dbReference type="Pfam" id="PF00106">
    <property type="entry name" value="adh_short"/>
    <property type="match status" value="1"/>
</dbReference>
<dbReference type="InterPro" id="IPR020904">
    <property type="entry name" value="Sc_DH/Rdtase_CS"/>
</dbReference>
<dbReference type="PROSITE" id="PS00061">
    <property type="entry name" value="ADH_SHORT"/>
    <property type="match status" value="1"/>
</dbReference>
<dbReference type="GO" id="GO:0016491">
    <property type="term" value="F:oxidoreductase activity"/>
    <property type="evidence" value="ECO:0007669"/>
    <property type="project" value="UniProtKB-KW"/>
</dbReference>
<dbReference type="PRINTS" id="PR00081">
    <property type="entry name" value="GDHRDH"/>
</dbReference>
<dbReference type="EMBL" id="JOMO01000011">
    <property type="protein sequence ID" value="OUI84557.1"/>
    <property type="molecule type" value="Genomic_DNA"/>
</dbReference>
<dbReference type="GO" id="GO:0016020">
    <property type="term" value="C:membrane"/>
    <property type="evidence" value="ECO:0007669"/>
    <property type="project" value="TreeGrafter"/>
</dbReference>
<dbReference type="Gene3D" id="3.40.50.720">
    <property type="entry name" value="NAD(P)-binding Rossmann-like Domain"/>
    <property type="match status" value="1"/>
</dbReference>
<dbReference type="PANTHER" id="PTHR44196">
    <property type="entry name" value="DEHYDROGENASE/REDUCTASE SDR FAMILY MEMBER 7B"/>
    <property type="match status" value="1"/>
</dbReference>